<organism evidence="2 3">
    <name type="scientific">Plakobranchus ocellatus</name>
    <dbReference type="NCBI Taxonomy" id="259542"/>
    <lineage>
        <taxon>Eukaryota</taxon>
        <taxon>Metazoa</taxon>
        <taxon>Spiralia</taxon>
        <taxon>Lophotrochozoa</taxon>
        <taxon>Mollusca</taxon>
        <taxon>Gastropoda</taxon>
        <taxon>Heterobranchia</taxon>
        <taxon>Euthyneura</taxon>
        <taxon>Panpulmonata</taxon>
        <taxon>Sacoglossa</taxon>
        <taxon>Placobranchoidea</taxon>
        <taxon>Plakobranchidae</taxon>
        <taxon>Plakobranchus</taxon>
    </lineage>
</organism>
<sequence length="69" mass="7737">MMVNGMKVVAVEEIDPSDPEAHSRPTISKPVPEDIPSIAVNRQTDYMVEEKKKTANKRNNNNNINNKST</sequence>
<evidence type="ECO:0000256" key="1">
    <source>
        <dbReference type="SAM" id="MobiDB-lite"/>
    </source>
</evidence>
<proteinExistence type="predicted"/>
<evidence type="ECO:0000313" key="2">
    <source>
        <dbReference type="EMBL" id="GFO41571.1"/>
    </source>
</evidence>
<feature type="region of interest" description="Disordered" evidence="1">
    <location>
        <begin position="50"/>
        <end position="69"/>
    </location>
</feature>
<dbReference type="Proteomes" id="UP000735302">
    <property type="component" value="Unassembled WGS sequence"/>
</dbReference>
<comment type="caution">
    <text evidence="2">The sequence shown here is derived from an EMBL/GenBank/DDBJ whole genome shotgun (WGS) entry which is preliminary data.</text>
</comment>
<keyword evidence="3" id="KW-1185">Reference proteome</keyword>
<name>A0AAV4DBX8_9GAST</name>
<gene>
    <name evidence="2" type="ORF">PoB_006807600</name>
</gene>
<dbReference type="AlphaFoldDB" id="A0AAV4DBX8"/>
<reference evidence="2 3" key="1">
    <citation type="journal article" date="2021" name="Elife">
        <title>Chloroplast acquisition without the gene transfer in kleptoplastic sea slugs, Plakobranchus ocellatus.</title>
        <authorList>
            <person name="Maeda T."/>
            <person name="Takahashi S."/>
            <person name="Yoshida T."/>
            <person name="Shimamura S."/>
            <person name="Takaki Y."/>
            <person name="Nagai Y."/>
            <person name="Toyoda A."/>
            <person name="Suzuki Y."/>
            <person name="Arimoto A."/>
            <person name="Ishii H."/>
            <person name="Satoh N."/>
            <person name="Nishiyama T."/>
            <person name="Hasebe M."/>
            <person name="Maruyama T."/>
            <person name="Minagawa J."/>
            <person name="Obokata J."/>
            <person name="Shigenobu S."/>
        </authorList>
    </citation>
    <scope>NUCLEOTIDE SEQUENCE [LARGE SCALE GENOMIC DNA]</scope>
</reference>
<accession>A0AAV4DBX8</accession>
<dbReference type="EMBL" id="BLXT01007705">
    <property type="protein sequence ID" value="GFO41571.1"/>
    <property type="molecule type" value="Genomic_DNA"/>
</dbReference>
<feature type="region of interest" description="Disordered" evidence="1">
    <location>
        <begin position="13"/>
        <end position="35"/>
    </location>
</feature>
<feature type="compositionally biased region" description="Low complexity" evidence="1">
    <location>
        <begin position="57"/>
        <end position="69"/>
    </location>
</feature>
<evidence type="ECO:0000313" key="3">
    <source>
        <dbReference type="Proteomes" id="UP000735302"/>
    </source>
</evidence>
<protein>
    <submittedName>
        <fullName evidence="2">Uncharacterized protein</fullName>
    </submittedName>
</protein>